<accession>A0A7W9X3X0</accession>
<dbReference type="RefSeq" id="WP_183556851.1">
    <property type="nucleotide sequence ID" value="NZ_JACHBX010000005.1"/>
</dbReference>
<protein>
    <submittedName>
        <fullName evidence="1">Uncharacterized protein</fullName>
    </submittedName>
</protein>
<dbReference type="EMBL" id="JACHBX010000005">
    <property type="protein sequence ID" value="MBB6135981.1"/>
    <property type="molecule type" value="Genomic_DNA"/>
</dbReference>
<name>A0A7W9X3X0_9BURK</name>
<comment type="caution">
    <text evidence="1">The sequence shown here is derived from an EMBL/GenBank/DDBJ whole genome shotgun (WGS) entry which is preliminary data.</text>
</comment>
<gene>
    <name evidence="1" type="ORF">HD842_004158</name>
</gene>
<reference evidence="1 2" key="1">
    <citation type="submission" date="2020-08" db="EMBL/GenBank/DDBJ databases">
        <title>The Agave Microbiome: Exploring the role of microbial communities in plant adaptations to desert environments.</title>
        <authorList>
            <person name="Partida-Martinez L.P."/>
        </authorList>
    </citation>
    <scope>NUCLEOTIDE SEQUENCE [LARGE SCALE GENOMIC DNA]</scope>
    <source>
        <strain evidence="1 2">AT3.2</strain>
    </source>
</reference>
<proteinExistence type="predicted"/>
<sequence>MSQLDPTGIDNANEDAIGDTGVMTYEEVSGLSNGDLGIPEPYDTGPTGAAPGIAAGPGIAPAPQVPLPIPSLPIPSIPAIKKAVSGCYASSLGSFQLDLRVDVDRNRPMRRVSGDFYQTSGKTKSYFGSFVVDSPTVTVSTTRIVVKGMGRFTFSAGAPVIQVTIPRVNIFQPQAAATLQFFTVNNTPGASYHCPFSSLHFRTVRIETDSVSDVKTTPFSSYNTGSLPSGGSARTVNVVSAFGEAGIGMVPTAGNNVIDVSAAGANATWSNAELHASMQQHFSLWGDLQQWCVWQLVAQQHDLGTGLYGIMFDQQGKQRQGCAVFHAGIGGATAEQHRLQLYTYVHELGHCFNLIRSWRFARTILIRDRTGWHACSVRRRPIWKVAKILKFQISDCPLPKAPPLLIWKISKCRTAH</sequence>
<keyword evidence="2" id="KW-1185">Reference proteome</keyword>
<evidence type="ECO:0000313" key="2">
    <source>
        <dbReference type="Proteomes" id="UP000540787"/>
    </source>
</evidence>
<organism evidence="1 2">
    <name type="scientific">Massilia aurea</name>
    <dbReference type="NCBI Taxonomy" id="373040"/>
    <lineage>
        <taxon>Bacteria</taxon>
        <taxon>Pseudomonadati</taxon>
        <taxon>Pseudomonadota</taxon>
        <taxon>Betaproteobacteria</taxon>
        <taxon>Burkholderiales</taxon>
        <taxon>Oxalobacteraceae</taxon>
        <taxon>Telluria group</taxon>
        <taxon>Massilia</taxon>
    </lineage>
</organism>
<dbReference type="AlphaFoldDB" id="A0A7W9X3X0"/>
<dbReference type="Proteomes" id="UP000540787">
    <property type="component" value="Unassembled WGS sequence"/>
</dbReference>
<evidence type="ECO:0000313" key="1">
    <source>
        <dbReference type="EMBL" id="MBB6135981.1"/>
    </source>
</evidence>